<comment type="caution">
    <text evidence="3">The sequence shown here is derived from an EMBL/GenBank/DDBJ whole genome shotgun (WGS) entry which is preliminary data.</text>
</comment>
<sequence>MNYIIGARASAVARAHLRQITTVPMIFEGAPTDHHFISPSPTGKPLHKVLAVKDARVVAQLCERATKGFLLWKAMSVKEKLGIYDNIICQLEALKDELIQAHVEIGNPMYMAEFNYYGTLDNIRHYRSILDTRPAGKMPVQNVSSQSTDEISMVVNEPFGPVLSIAAWNAPLILAARAIFAPLTAGCSVIVKSSDLSARIAHLIVQALLDAGVPKDVLTLVHCESSRSKEIVEALIANRNVKKVNFTGSTRVGSEIAAVAGKHIKPVLLELGGKNCSIILDDVEDLENALRSSLWASWAHKGQICMCTDLIFVSEKKYPQTVKILQKIATETIANDKTLAMPQRTAAHAESGKKLISEALQQGAKLLAGTLDFSATNKFAPVILTDVTPEMKIYTTETFAPVVCLVKYKDVASVADKVNALDHGLKCSIWTSQGLAAYKLAGQIDCGSVHVNRPTVLDEPHLPHGGTNKSGYGRFNSHWGVSEFQYPKLLTIKV</sequence>
<organism evidence="3 4">
    <name type="scientific">Ogataea polymorpha</name>
    <dbReference type="NCBI Taxonomy" id="460523"/>
    <lineage>
        <taxon>Eukaryota</taxon>
        <taxon>Fungi</taxon>
        <taxon>Dikarya</taxon>
        <taxon>Ascomycota</taxon>
        <taxon>Saccharomycotina</taxon>
        <taxon>Pichiomycetes</taxon>
        <taxon>Pichiales</taxon>
        <taxon>Pichiaceae</taxon>
        <taxon>Ogataea</taxon>
    </lineage>
</organism>
<dbReference type="PANTHER" id="PTHR43353">
    <property type="entry name" value="SUCCINATE-SEMIALDEHYDE DEHYDROGENASE, MITOCHONDRIAL"/>
    <property type="match status" value="1"/>
</dbReference>
<reference evidence="3" key="2">
    <citation type="submission" date="2021-01" db="EMBL/GenBank/DDBJ databases">
        <authorList>
            <person name="Schikora-Tamarit M.A."/>
        </authorList>
    </citation>
    <scope>NUCLEOTIDE SEQUENCE</scope>
    <source>
        <strain evidence="3">NCAIM Y.01608</strain>
    </source>
</reference>
<dbReference type="GO" id="GO:0009450">
    <property type="term" value="P:gamma-aminobutyric acid catabolic process"/>
    <property type="evidence" value="ECO:0007669"/>
    <property type="project" value="TreeGrafter"/>
</dbReference>
<dbReference type="EMBL" id="JAEUBD010001266">
    <property type="protein sequence ID" value="KAH3662829.1"/>
    <property type="molecule type" value="Genomic_DNA"/>
</dbReference>
<dbReference type="InterPro" id="IPR015590">
    <property type="entry name" value="Aldehyde_DH_dom"/>
</dbReference>
<protein>
    <recommendedName>
        <fullName evidence="2">Aldehyde dehydrogenase domain-containing protein</fullName>
    </recommendedName>
</protein>
<gene>
    <name evidence="3" type="ORF">OGATHE_004405</name>
</gene>
<evidence type="ECO:0000313" key="3">
    <source>
        <dbReference type="EMBL" id="KAH3662829.1"/>
    </source>
</evidence>
<dbReference type="GO" id="GO:0004777">
    <property type="term" value="F:succinate-semialdehyde dehydrogenase (NAD+) activity"/>
    <property type="evidence" value="ECO:0007669"/>
    <property type="project" value="TreeGrafter"/>
</dbReference>
<dbReference type="InterPro" id="IPR016162">
    <property type="entry name" value="Ald_DH_N"/>
</dbReference>
<dbReference type="Proteomes" id="UP000788993">
    <property type="component" value="Unassembled WGS sequence"/>
</dbReference>
<evidence type="ECO:0000259" key="2">
    <source>
        <dbReference type="Pfam" id="PF00171"/>
    </source>
</evidence>
<feature type="domain" description="Aldehyde dehydrogenase" evidence="2">
    <location>
        <begin position="34"/>
        <end position="488"/>
    </location>
</feature>
<dbReference type="Gene3D" id="3.40.605.10">
    <property type="entry name" value="Aldehyde Dehydrogenase, Chain A, domain 1"/>
    <property type="match status" value="1"/>
</dbReference>
<evidence type="ECO:0000313" key="4">
    <source>
        <dbReference type="Proteomes" id="UP000788993"/>
    </source>
</evidence>
<dbReference type="SUPFAM" id="SSF53720">
    <property type="entry name" value="ALDH-like"/>
    <property type="match status" value="1"/>
</dbReference>
<reference evidence="3" key="1">
    <citation type="journal article" date="2021" name="Open Biol.">
        <title>Shared evolutionary footprints suggest mitochondrial oxidative damage underlies multiple complex I losses in fungi.</title>
        <authorList>
            <person name="Schikora-Tamarit M.A."/>
            <person name="Marcet-Houben M."/>
            <person name="Nosek J."/>
            <person name="Gabaldon T."/>
        </authorList>
    </citation>
    <scope>NUCLEOTIDE SEQUENCE</scope>
    <source>
        <strain evidence="3">NCAIM Y.01608</strain>
    </source>
</reference>
<keyword evidence="1" id="KW-0560">Oxidoreductase</keyword>
<keyword evidence="4" id="KW-1185">Reference proteome</keyword>
<name>A0A9P8P0I1_9ASCO</name>
<dbReference type="InterPro" id="IPR016161">
    <property type="entry name" value="Ald_DH/histidinol_DH"/>
</dbReference>
<dbReference type="InterPro" id="IPR016163">
    <property type="entry name" value="Ald_DH_C"/>
</dbReference>
<dbReference type="Pfam" id="PF00171">
    <property type="entry name" value="Aldedh"/>
    <property type="match status" value="1"/>
</dbReference>
<dbReference type="InterPro" id="IPR050740">
    <property type="entry name" value="Aldehyde_DH_Superfamily"/>
</dbReference>
<proteinExistence type="predicted"/>
<dbReference type="Gene3D" id="3.40.309.10">
    <property type="entry name" value="Aldehyde Dehydrogenase, Chain A, domain 2"/>
    <property type="match status" value="1"/>
</dbReference>
<dbReference type="PANTHER" id="PTHR43353:SF6">
    <property type="entry name" value="CYTOPLASMIC ALDEHYDE DEHYDROGENASE (EUROFUNG)"/>
    <property type="match status" value="1"/>
</dbReference>
<accession>A0A9P8P0I1</accession>
<evidence type="ECO:0000256" key="1">
    <source>
        <dbReference type="ARBA" id="ARBA00023002"/>
    </source>
</evidence>
<dbReference type="AlphaFoldDB" id="A0A9P8P0I1"/>